<evidence type="ECO:0000313" key="3">
    <source>
        <dbReference type="Proteomes" id="UP000177905"/>
    </source>
</evidence>
<evidence type="ECO:0000313" key="2">
    <source>
        <dbReference type="EMBL" id="OGC14194.1"/>
    </source>
</evidence>
<dbReference type="AlphaFoldDB" id="A0A1F4S190"/>
<feature type="compositionally biased region" description="Basic and acidic residues" evidence="1">
    <location>
        <begin position="903"/>
        <end position="918"/>
    </location>
</feature>
<name>A0A1F4S190_UNCSA</name>
<proteinExistence type="predicted"/>
<dbReference type="EMBL" id="MEUA01000040">
    <property type="protein sequence ID" value="OGC14194.1"/>
    <property type="molecule type" value="Genomic_DNA"/>
</dbReference>
<gene>
    <name evidence="2" type="ORF">A2290_00780</name>
</gene>
<dbReference type="Proteomes" id="UP000177905">
    <property type="component" value="Unassembled WGS sequence"/>
</dbReference>
<comment type="caution">
    <text evidence="2">The sequence shown here is derived from an EMBL/GenBank/DDBJ whole genome shotgun (WGS) entry which is preliminary data.</text>
</comment>
<feature type="region of interest" description="Disordered" evidence="1">
    <location>
        <begin position="903"/>
        <end position="922"/>
    </location>
</feature>
<protein>
    <submittedName>
        <fullName evidence="2">Uncharacterized protein</fullName>
    </submittedName>
</protein>
<accession>A0A1F4S190</accession>
<sequence>MKANITSPVIRGLLPDARPVTMPQRVRRFFDTYNFIMQIALRETFQVTPSVFNHRSLERLNENLSTLLRLQNLSPSQISFLNLGNLDSPNIEPSDMGRATELYLCQYRVRYFANLLDIRFAYNRDENLVMGTSNEIQRAVDLKTLNLQKQMVQEYQPTKPLNLLLDIQEGVTGLPTIMPPPPRTISLVLHRELPQEFLSPKVRVERVKTLVAQGDMASASLLLFGSGTSPQFADAIINNEHLQPVVAKLCEAGDPSAVSDYLYWTARKKGAKEVLDIIRGQVFVGTTHAGHVGGFQDQRKAAIILFKLSLREKGSNLLNALFRVAKDDVENKKMIGILGELHSARPDIFENPNEFQKNKKSVFKPKANAEIQTLRMARPRIEIIAETTAPDIVSQREGSKETAIVLYDGGSQREWDFEFGVMNPAETLIASAQNLSARGDYESACDLIFGVSRTMTEVAAVLRLSHLTSFQIARILEQLGTQNLRRFLAEAVRYGRKDDLFFDLFFDGILFGLSRIETEDLADLLEQMIHHQLEDQSSVYPQREAAYCLLHEGIDPCKERLYAKYVGVLEAVCARRPEEYAKPVDFMLNRKLLASDASPTATRAQVRFYQQIMLDESRPPALRLEAMIRLSQIGRRDLVNKFLVRKGQMEIFLGMIDTLADVEHPFLRSRYNAEALMEFGELRKIIETEKSSSGRQYFSHELGKIYRIFVGICVMVDPEYYEGELIAVAQKSSKQRYETWLPISTYIIKAINNNKISAQGLKQIILIEPPRDPISNNHSFSWQRERTKSLDIIELAACQLVEHYSHPINVEELEHIATDRHKVNFLDRYVYPQESRKRAFMILVNFYSTTSLEISKLKSIAECDLEEVRKAAIFGLVEVCSKGSNTPDKLKTLEDIATRSHPYGRDEEREINSRQEWGHHRKRPTPGDIATIRLVEIYARTPVNEKGLQSIAGELPDSRDYRTPRFCYYEEAALAATNRLIDFYVGNNPINVSALECLVEKSRKTEGSWSSTGKWKYKGLIDGLYPYQGRLRAGMELLSFYSQDPIDITGLTHIIETQYPLSYNDRESYNTQFAYPSEVRKTAQMTLIEAYSTNPAKIDDLKKIVERSSSAYSYDDRQKLYSFYYSKEIREAAGMKLVEFYSRKPIRIEQLKEIAAKQTLSTLDIYDPYKSENIYLYPEKVREAAQKKLDEIKGKQS</sequence>
<reference evidence="2 3" key="1">
    <citation type="journal article" date="2016" name="Nat. Commun.">
        <title>Thousands of microbial genomes shed light on interconnected biogeochemical processes in an aquifer system.</title>
        <authorList>
            <person name="Anantharaman K."/>
            <person name="Brown C.T."/>
            <person name="Hug L.A."/>
            <person name="Sharon I."/>
            <person name="Castelle C.J."/>
            <person name="Probst A.J."/>
            <person name="Thomas B.C."/>
            <person name="Singh A."/>
            <person name="Wilkins M.J."/>
            <person name="Karaoz U."/>
            <person name="Brodie E.L."/>
            <person name="Williams K.H."/>
            <person name="Hubbard S.S."/>
            <person name="Banfield J.F."/>
        </authorList>
    </citation>
    <scope>NUCLEOTIDE SEQUENCE [LARGE SCALE GENOMIC DNA]</scope>
</reference>
<evidence type="ECO:0000256" key="1">
    <source>
        <dbReference type="SAM" id="MobiDB-lite"/>
    </source>
</evidence>
<organism evidence="2 3">
    <name type="scientific">candidate division WOR-1 bacterium RIFOXYB2_FULL_36_35</name>
    <dbReference type="NCBI Taxonomy" id="1802578"/>
    <lineage>
        <taxon>Bacteria</taxon>
        <taxon>Bacillati</taxon>
        <taxon>Saganbacteria</taxon>
    </lineage>
</organism>